<dbReference type="Gene3D" id="3.40.50.300">
    <property type="entry name" value="P-loop containing nucleotide triphosphate hydrolases"/>
    <property type="match status" value="1"/>
</dbReference>
<dbReference type="Proteomes" id="UP000006786">
    <property type="component" value="Unassembled WGS sequence"/>
</dbReference>
<dbReference type="SUPFAM" id="SSF53795">
    <property type="entry name" value="PEP carboxykinase-like"/>
    <property type="match status" value="1"/>
</dbReference>
<organism evidence="2 3">
    <name type="scientific">Nitratireductor pacificus pht-3B</name>
    <dbReference type="NCBI Taxonomy" id="391937"/>
    <lineage>
        <taxon>Bacteria</taxon>
        <taxon>Pseudomonadati</taxon>
        <taxon>Pseudomonadota</taxon>
        <taxon>Alphaproteobacteria</taxon>
        <taxon>Hyphomicrobiales</taxon>
        <taxon>Phyllobacteriaceae</taxon>
        <taxon>Nitratireductor</taxon>
    </lineage>
</organism>
<evidence type="ECO:0000313" key="2">
    <source>
        <dbReference type="EMBL" id="EKF18993.1"/>
    </source>
</evidence>
<dbReference type="GO" id="GO:0005524">
    <property type="term" value="F:ATP binding"/>
    <property type="evidence" value="ECO:0007669"/>
    <property type="project" value="InterPro"/>
</dbReference>
<gene>
    <name evidence="2" type="ORF">NA2_09433</name>
</gene>
<dbReference type="GO" id="GO:0000155">
    <property type="term" value="F:phosphorelay sensor kinase activity"/>
    <property type="evidence" value="ECO:0007669"/>
    <property type="project" value="InterPro"/>
</dbReference>
<sequence length="152" mass="15579">MRNRHATALVLADSGIVIEGASGAGKTMLALELIAAFSAAGLFARLVSDDQVFLAAHNGRLVARAPGTIGGLAEARGFGPASIEHVPAAVIDLVIRLVDPGHAPRVHDQRTIACEGVVLPCLDLPARSARGAVQAVAACLGLPPFDGKHVTR</sequence>
<feature type="domain" description="HPr kinase/phosphorylase C-terminal" evidence="1">
    <location>
        <begin position="4"/>
        <end position="86"/>
    </location>
</feature>
<evidence type="ECO:0000259" key="1">
    <source>
        <dbReference type="Pfam" id="PF07475"/>
    </source>
</evidence>
<dbReference type="CDD" id="cd01918">
    <property type="entry name" value="HprK_C"/>
    <property type="match status" value="1"/>
</dbReference>
<protein>
    <submittedName>
        <fullName evidence="2">HPr kinase</fullName>
    </submittedName>
</protein>
<dbReference type="OrthoDB" id="8326226at2"/>
<keyword evidence="3" id="KW-1185">Reference proteome</keyword>
<dbReference type="STRING" id="391937.NA2_09433"/>
<dbReference type="InterPro" id="IPR027417">
    <property type="entry name" value="P-loop_NTPase"/>
</dbReference>
<dbReference type="EMBL" id="AMRM01000009">
    <property type="protein sequence ID" value="EKF18993.1"/>
    <property type="molecule type" value="Genomic_DNA"/>
</dbReference>
<dbReference type="eggNOG" id="COG1493">
    <property type="taxonomic scope" value="Bacteria"/>
</dbReference>
<dbReference type="Pfam" id="PF07475">
    <property type="entry name" value="Hpr_kinase_C"/>
    <property type="match status" value="1"/>
</dbReference>
<dbReference type="RefSeq" id="WP_008596457.1">
    <property type="nucleotide sequence ID" value="NZ_AMRM01000009.1"/>
</dbReference>
<keyword evidence="2" id="KW-0418">Kinase</keyword>
<keyword evidence="2" id="KW-0808">Transferase</keyword>
<name>K2N403_9HYPH</name>
<reference evidence="2 3" key="1">
    <citation type="journal article" date="2012" name="J. Bacteriol.">
        <title>Genome Sequence of Nitratireductor pacificus Type Strain pht-3B.</title>
        <authorList>
            <person name="Lai Q."/>
            <person name="Li G."/>
            <person name="Shao Z."/>
        </authorList>
    </citation>
    <scope>NUCLEOTIDE SEQUENCE [LARGE SCALE GENOMIC DNA]</scope>
    <source>
        <strain evidence="3">pht-3B</strain>
    </source>
</reference>
<evidence type="ECO:0000313" key="3">
    <source>
        <dbReference type="Proteomes" id="UP000006786"/>
    </source>
</evidence>
<proteinExistence type="predicted"/>
<dbReference type="PATRIC" id="fig|391937.3.peg.1943"/>
<dbReference type="InterPro" id="IPR011104">
    <property type="entry name" value="Hpr_kin/Pase_C"/>
</dbReference>
<dbReference type="AlphaFoldDB" id="K2N403"/>
<accession>K2N403</accession>
<dbReference type="GO" id="GO:0006109">
    <property type="term" value="P:regulation of carbohydrate metabolic process"/>
    <property type="evidence" value="ECO:0007669"/>
    <property type="project" value="InterPro"/>
</dbReference>
<comment type="caution">
    <text evidence="2">The sequence shown here is derived from an EMBL/GenBank/DDBJ whole genome shotgun (WGS) entry which is preliminary data.</text>
</comment>